<dbReference type="GO" id="GO:0046872">
    <property type="term" value="F:metal ion binding"/>
    <property type="evidence" value="ECO:0007669"/>
    <property type="project" value="UniProtKB-KW"/>
</dbReference>
<evidence type="ECO:0000259" key="13">
    <source>
        <dbReference type="PROSITE" id="PS50071"/>
    </source>
</evidence>
<dbReference type="Proteomes" id="UP000694005">
    <property type="component" value="Chromosome A08"/>
</dbReference>
<evidence type="ECO:0000256" key="12">
    <source>
        <dbReference type="SAM" id="MobiDB-lite"/>
    </source>
</evidence>
<dbReference type="SMART" id="SM00574">
    <property type="entry name" value="POX"/>
    <property type="match status" value="1"/>
</dbReference>
<keyword evidence="8 11" id="KW-0238">DNA-binding</keyword>
<evidence type="ECO:0000256" key="4">
    <source>
        <dbReference type="ARBA" id="ARBA00022679"/>
    </source>
</evidence>
<keyword evidence="9 11" id="KW-0371">Homeobox</keyword>
<gene>
    <name evidence="14" type="ORF">BRAPAZ1V2_A08P32340.2</name>
</gene>
<evidence type="ECO:0000313" key="15">
    <source>
        <dbReference type="Proteomes" id="UP000694005"/>
    </source>
</evidence>
<evidence type="ECO:0000256" key="2">
    <source>
        <dbReference type="ARBA" id="ARBA00006454"/>
    </source>
</evidence>
<protein>
    <recommendedName>
        <fullName evidence="13">Homeobox domain-containing protein</fullName>
    </recommendedName>
</protein>
<dbReference type="GO" id="GO:0008168">
    <property type="term" value="F:methyltransferase activity"/>
    <property type="evidence" value="ECO:0007669"/>
    <property type="project" value="UniProtKB-KW"/>
</dbReference>
<accession>A0A8D9HH09</accession>
<keyword evidence="4" id="KW-0808">Transferase</keyword>
<dbReference type="SUPFAM" id="SSF46689">
    <property type="entry name" value="Homeodomain-like"/>
    <property type="match status" value="1"/>
</dbReference>
<keyword evidence="5" id="KW-0949">S-adenosyl-L-methionine</keyword>
<dbReference type="GO" id="GO:0032259">
    <property type="term" value="P:methylation"/>
    <property type="evidence" value="ECO:0007669"/>
    <property type="project" value="UniProtKB-KW"/>
</dbReference>
<dbReference type="PROSITE" id="PS50071">
    <property type="entry name" value="HOMEOBOX_2"/>
    <property type="match status" value="1"/>
</dbReference>
<dbReference type="EMBL" id="LS974624">
    <property type="protein sequence ID" value="CAG7899568.1"/>
    <property type="molecule type" value="Genomic_DNA"/>
</dbReference>
<keyword evidence="6" id="KW-0479">Metal-binding</keyword>
<keyword evidence="10 11" id="KW-0539">Nucleus</keyword>
<dbReference type="InterPro" id="IPR029063">
    <property type="entry name" value="SAM-dependent_MTases_sf"/>
</dbReference>
<keyword evidence="3" id="KW-0489">Methyltransferase</keyword>
<dbReference type="Pfam" id="PF07526">
    <property type="entry name" value="POX"/>
    <property type="match status" value="1"/>
</dbReference>
<dbReference type="InterPro" id="IPR009057">
    <property type="entry name" value="Homeodomain-like_sf"/>
</dbReference>
<dbReference type="InterPro" id="IPR042086">
    <property type="entry name" value="MeTrfase_capping"/>
</dbReference>
<dbReference type="Gene3D" id="1.10.1200.270">
    <property type="entry name" value="Methyltransferase, alpha-helical capping domain"/>
    <property type="match status" value="1"/>
</dbReference>
<evidence type="ECO:0000256" key="6">
    <source>
        <dbReference type="ARBA" id="ARBA00022723"/>
    </source>
</evidence>
<sequence>MAVYYPSNVNCYQQEPIYLNHHQQQQQPSSSSSSAAAAAASFVGGEENVRNEMVFIPPTGLQNLNGDVPVSSSELTFRDGQGLSLSLLGTQISLPSFHYHHQYPSISVKETPPFSKEMLLLGQSDPSSGYAGVYNSYNMSSVLRSRYLKPAQGLLDEVVSVEKEMNQLRKKKKGEDFNNSAKETEGGGGIGGEISIELSTIERQELQSKKDKLLTMLDEVVDKRYNQYYHQMEALASSFEVVAGFGSPKPYTSVALNRISCHFRALRDAIKEQIKMIREKLGEKGGELSLDEQQGGERIPRLRYLDQRLRQQRALHQQLGMVRPCWRPQRGLPESSVSALRAWLFEHFLHPYPKESEKMMLAKQTGLSKNQVANWFINARVRLWKPMIEEMYKEEFGDDASELLTSKSPNSTNQEDSSSQQQQQQENTTNVAFSSEPKPDCTQANEDDPQLHQMNRSGDYDTLMNYQGPNGQPCLIDTSNIISLGRRVMDEALKKLMIRNSEILSFGIADLGCSSGPNSLLSISNIVETIQNLCHDLDRPVPELSLSLNDLPSNDFNYIFASLPEFYDRVKKRDNNYESLGFEHGSGGPCFVSAVPGSFYGRLLPRRSLHFVHSSSSLHWLSQVPCGEVNKKDGVVITADLDNRGKIYLSKTSPKSAHKVYALQFQTDFSVFLRSRSEELVPGGRMVLSFLGRSSPDPTTEESCYQWELLAQALMSLAKEGIIEEENIDAFNAPYYAASPEELKMAIEKEGSFSIDRLEISPVDWEGGSISDDSYDIVRFKPEALASGRRVAKTIRAVVEPMLEPTFGQKVMDELFERYAKLVGEYVYVSSPRYTIVIVSLLRMG</sequence>
<dbReference type="InterPro" id="IPR001356">
    <property type="entry name" value="HD"/>
</dbReference>
<dbReference type="GO" id="GO:0003677">
    <property type="term" value="F:DNA binding"/>
    <property type="evidence" value="ECO:0007669"/>
    <property type="project" value="UniProtKB-UniRule"/>
</dbReference>
<dbReference type="CDD" id="cd00086">
    <property type="entry name" value="homeodomain"/>
    <property type="match status" value="1"/>
</dbReference>
<dbReference type="SUPFAM" id="SSF53335">
    <property type="entry name" value="S-adenosyl-L-methionine-dependent methyltransferases"/>
    <property type="match status" value="1"/>
</dbReference>
<dbReference type="Pfam" id="PF03492">
    <property type="entry name" value="Methyltransf_7"/>
    <property type="match status" value="1"/>
</dbReference>
<evidence type="ECO:0000313" key="14">
    <source>
        <dbReference type="EMBL" id="CAG7899568.1"/>
    </source>
</evidence>
<feature type="region of interest" description="Disordered" evidence="12">
    <location>
        <begin position="402"/>
        <end position="458"/>
    </location>
</feature>
<evidence type="ECO:0000256" key="5">
    <source>
        <dbReference type="ARBA" id="ARBA00022691"/>
    </source>
</evidence>
<proteinExistence type="inferred from homology"/>
<dbReference type="InterPro" id="IPR008422">
    <property type="entry name" value="KN_HD"/>
</dbReference>
<dbReference type="Gene3D" id="3.40.50.150">
    <property type="entry name" value="Vaccinia Virus protein VP39"/>
    <property type="match status" value="1"/>
</dbReference>
<evidence type="ECO:0000256" key="7">
    <source>
        <dbReference type="ARBA" id="ARBA00022842"/>
    </source>
</evidence>
<organism evidence="14 15">
    <name type="scientific">Brassica campestris</name>
    <name type="common">Field mustard</name>
    <dbReference type="NCBI Taxonomy" id="3711"/>
    <lineage>
        <taxon>Eukaryota</taxon>
        <taxon>Viridiplantae</taxon>
        <taxon>Streptophyta</taxon>
        <taxon>Embryophyta</taxon>
        <taxon>Tracheophyta</taxon>
        <taxon>Spermatophyta</taxon>
        <taxon>Magnoliopsida</taxon>
        <taxon>eudicotyledons</taxon>
        <taxon>Gunneridae</taxon>
        <taxon>Pentapetalae</taxon>
        <taxon>rosids</taxon>
        <taxon>malvids</taxon>
        <taxon>Brassicales</taxon>
        <taxon>Brassicaceae</taxon>
        <taxon>Brassiceae</taxon>
        <taxon>Brassica</taxon>
    </lineage>
</organism>
<dbReference type="Gramene" id="A08p32340.2_BraZ1">
    <property type="protein sequence ID" value="A08p32340.2_BraZ1.CDS"/>
    <property type="gene ID" value="A08g32340.2_BraZ1"/>
</dbReference>
<evidence type="ECO:0000256" key="10">
    <source>
        <dbReference type="ARBA" id="ARBA00023242"/>
    </source>
</evidence>
<evidence type="ECO:0000256" key="3">
    <source>
        <dbReference type="ARBA" id="ARBA00022603"/>
    </source>
</evidence>
<dbReference type="InterPro" id="IPR006563">
    <property type="entry name" value="POX_dom"/>
</dbReference>
<dbReference type="Pfam" id="PF05920">
    <property type="entry name" value="Homeobox_KN"/>
    <property type="match status" value="1"/>
</dbReference>
<name>A0A8D9HH09_BRACM</name>
<dbReference type="SMART" id="SM00389">
    <property type="entry name" value="HOX"/>
    <property type="match status" value="1"/>
</dbReference>
<dbReference type="GO" id="GO:0005634">
    <property type="term" value="C:nucleus"/>
    <property type="evidence" value="ECO:0007669"/>
    <property type="project" value="UniProtKB-SubCell"/>
</dbReference>
<feature type="domain" description="Homeobox" evidence="13">
    <location>
        <begin position="323"/>
        <end position="386"/>
    </location>
</feature>
<feature type="region of interest" description="Disordered" evidence="12">
    <location>
        <begin position="170"/>
        <end position="189"/>
    </location>
</feature>
<feature type="compositionally biased region" description="Low complexity" evidence="12">
    <location>
        <begin position="410"/>
        <end position="430"/>
    </location>
</feature>
<evidence type="ECO:0000256" key="8">
    <source>
        <dbReference type="ARBA" id="ARBA00023125"/>
    </source>
</evidence>
<dbReference type="PANTHER" id="PTHR31009">
    <property type="entry name" value="S-ADENOSYL-L-METHIONINE:CARBOXYL METHYLTRANSFERASE FAMILY PROTEIN"/>
    <property type="match status" value="1"/>
</dbReference>
<dbReference type="InterPro" id="IPR005299">
    <property type="entry name" value="MeTrfase_7"/>
</dbReference>
<dbReference type="Gene3D" id="1.10.10.60">
    <property type="entry name" value="Homeodomain-like"/>
    <property type="match status" value="1"/>
</dbReference>
<evidence type="ECO:0000256" key="11">
    <source>
        <dbReference type="PROSITE-ProRule" id="PRU00108"/>
    </source>
</evidence>
<dbReference type="AlphaFoldDB" id="A0A8D9HH09"/>
<feature type="DNA-binding region" description="Homeobox" evidence="11">
    <location>
        <begin position="325"/>
        <end position="387"/>
    </location>
</feature>
<comment type="subcellular location">
    <subcellularLocation>
        <location evidence="1 11">Nucleus</location>
    </subcellularLocation>
</comment>
<comment type="similarity">
    <text evidence="2">Belongs to the TALE/BELL homeobox family.</text>
</comment>
<reference evidence="14 15" key="1">
    <citation type="submission" date="2021-07" db="EMBL/GenBank/DDBJ databases">
        <authorList>
            <consortium name="Genoscope - CEA"/>
            <person name="William W."/>
        </authorList>
    </citation>
    <scope>NUCLEOTIDE SEQUENCE [LARGE SCALE GENOMIC DNA]</scope>
</reference>
<dbReference type="GO" id="GO:0006355">
    <property type="term" value="P:regulation of DNA-templated transcription"/>
    <property type="evidence" value="ECO:0007669"/>
    <property type="project" value="InterPro"/>
</dbReference>
<evidence type="ECO:0000256" key="1">
    <source>
        <dbReference type="ARBA" id="ARBA00004123"/>
    </source>
</evidence>
<keyword evidence="7" id="KW-0460">Magnesium</keyword>
<evidence type="ECO:0000256" key="9">
    <source>
        <dbReference type="ARBA" id="ARBA00023155"/>
    </source>
</evidence>